<feature type="transmembrane region" description="Helical" evidence="8">
    <location>
        <begin position="102"/>
        <end position="121"/>
    </location>
</feature>
<dbReference type="PANTHER" id="PTHR23502">
    <property type="entry name" value="MAJOR FACILITATOR SUPERFAMILY"/>
    <property type="match status" value="1"/>
</dbReference>
<comment type="similarity">
    <text evidence="2">Belongs to the major facilitator superfamily.</text>
</comment>
<keyword evidence="6" id="KW-0325">Glycoprotein</keyword>
<evidence type="ECO:0000256" key="5">
    <source>
        <dbReference type="ARBA" id="ARBA00023136"/>
    </source>
</evidence>
<dbReference type="Proteomes" id="UP000760494">
    <property type="component" value="Unassembled WGS sequence"/>
</dbReference>
<name>A0A9Q9U9X3_FUSFU</name>
<feature type="transmembrane region" description="Helical" evidence="8">
    <location>
        <begin position="295"/>
        <end position="317"/>
    </location>
</feature>
<feature type="transmembrane region" description="Helical" evidence="8">
    <location>
        <begin position="127"/>
        <end position="147"/>
    </location>
</feature>
<feature type="transmembrane region" description="Helical" evidence="8">
    <location>
        <begin position="338"/>
        <end position="357"/>
    </location>
</feature>
<feature type="domain" description="Major facilitator superfamily (MFS) profile" evidence="9">
    <location>
        <begin position="36"/>
        <end position="458"/>
    </location>
</feature>
<evidence type="ECO:0000256" key="6">
    <source>
        <dbReference type="ARBA" id="ARBA00023180"/>
    </source>
</evidence>
<feature type="transmembrane region" description="Helical" evidence="8">
    <location>
        <begin position="1193"/>
        <end position="1218"/>
    </location>
</feature>
<dbReference type="InterPro" id="IPR036259">
    <property type="entry name" value="MFS_trans_sf"/>
</dbReference>
<dbReference type="EMBL" id="CABFJX010000112">
    <property type="protein sequence ID" value="VTT63927.1"/>
    <property type="molecule type" value="Genomic_DNA"/>
</dbReference>
<dbReference type="CDD" id="cd17323">
    <property type="entry name" value="MFS_Tpo1_MDR_like"/>
    <property type="match status" value="1"/>
</dbReference>
<dbReference type="Pfam" id="PF07690">
    <property type="entry name" value="MFS_1"/>
    <property type="match status" value="2"/>
</dbReference>
<feature type="region of interest" description="Disordered" evidence="7">
    <location>
        <begin position="1"/>
        <end position="25"/>
    </location>
</feature>
<dbReference type="SUPFAM" id="SSF103473">
    <property type="entry name" value="MFS general substrate transporter"/>
    <property type="match status" value="2"/>
</dbReference>
<dbReference type="GO" id="GO:0022857">
    <property type="term" value="F:transmembrane transporter activity"/>
    <property type="evidence" value="ECO:0007669"/>
    <property type="project" value="InterPro"/>
</dbReference>
<gene>
    <name evidence="10" type="ORF">C2S_742</name>
</gene>
<feature type="transmembrane region" description="Helical" evidence="8">
    <location>
        <begin position="35"/>
        <end position="55"/>
    </location>
</feature>
<feature type="transmembrane region" description="Helical" evidence="8">
    <location>
        <begin position="877"/>
        <end position="905"/>
    </location>
</feature>
<keyword evidence="5 8" id="KW-0472">Membrane</keyword>
<comment type="subcellular location">
    <subcellularLocation>
        <location evidence="1">Membrane</location>
        <topology evidence="1">Multi-pass membrane protein</topology>
    </subcellularLocation>
</comment>
<feature type="transmembrane region" description="Helical" evidence="8">
    <location>
        <begin position="159"/>
        <end position="179"/>
    </location>
</feature>
<feature type="transmembrane region" description="Helical" evidence="8">
    <location>
        <begin position="612"/>
        <end position="633"/>
    </location>
</feature>
<feature type="transmembrane region" description="Helical" evidence="8">
    <location>
        <begin position="756"/>
        <end position="779"/>
    </location>
</feature>
<dbReference type="InterPro" id="IPR020846">
    <property type="entry name" value="MFS_dom"/>
</dbReference>
<keyword evidence="3 8" id="KW-0812">Transmembrane</keyword>
<sequence>MSTELDAEKQQPGIPIPWERDPENPQNWSLRKKTLNLGIVSILGFITPLESSVIVPGVPLLKEDFHETRPPVTSLVVSIFVLGFAFGPVLLSPLSELYGRRLLLNICNVVTLGFSIGSALAPNIATFIVFRFIAGSFGAGPMNIGGGSIADQVELSKRGFVMSIFFTGYFLGPVIGPVIGGFVAKDLGWRWVFWIMAIFKGVMTIVTFFFLTESHHLTIQQRLVKDTGDPTPNKEAPNVSQVLLRALMRPMRMLIRSPIVTGLSLYLALIYGYLYLLFTTFSTVFTEQYGFGIDILGLAFLGVGIGCIVALVVLSWLSDWLQDRLTKKYGESKPEYRLLPIILGIPLLPIGLFVYGWTAEYEVHWIVPIIFTGFSGAGLIFSFLPTQIYLIDAFTTYAASALAATSVIRSIVGGCLPIAGLPLYSALGYGWGNSLLGFIAILVSIAPLLFWRYGETLRKKYDVQFDYISILKPRGALMVSIYREYDISRRVFDHQLLYRNIVMFGGLKPSQRSIRHVSPEVFTWIFCKFAEKVDLSLMKHDEINVAETTGVAILAGKNLVEWRLSGVLHYSIHDAAHVVDCHKSTQAMSTSSKKNQISAQYLEADKRWTEGLILAQSPFWVIAVAFVMLSGIINTWNDVDYMLFSITVALPSILLPALLSKPGGRPWYRRYWVKLNLWVSIIVFTGTYFISHYFFDLMGMRYMFNNKVNFSSAVAGRTGGEVPLFLYPLTHAYFMSYFTFLLVAERKITRRLQLSRVGLVFVVLALSYAVALGETFFMASPLLSNVFLYEKRDRMMKVGTFGTDLDFTMDEKSDFPDLATIASADHIEDEKKAHTAHDGGHIEGNALLVNRQGEIRKIPVPSSDPNDPLNFKPWEKYGLVFCCCWFSVMGLSVASGLGAILNVFFEMYIPKGFNSDQVVLLITLPTLFIGLGNYIILPLSLAYGRRPIFLISVVVLLAASIAAATQNSYYGHLVSRILQGIATGASESLLPLMLTEVTFLHERAFIFGLYWMVQNAISSSLNLASSYVNADLGWRWYYWVFTITVGVGLIIAFLLGFETQFTRPAASLDGQLVITDEFGVTKVIPDSEAQAYLEEMSSSGLTAPNAGNPAQVIERKAYVERLRPWSKPSSQPLRVILLSWKYMLASFSSPGILYAVLTSSIALGCGVGMSLTYNQVLMQYYHWEAKDIGLINIGGVVGAVLGMLYCTFLANPFVLWMARRNRGIHQPEHHLITMAPPAVVGVGMLLLYGFTAGGGATWWGPYLGWTVFQYSFTAVIIISTTFASEAAPKHPGPALVTVVGTKNIISFGVTYGLTPMIEEHGYKWAFSVLAGLFGGIFMLGIPVCIWNPKWRAYVAEREARKGTTTTD</sequence>
<feature type="transmembrane region" description="Helical" evidence="8">
    <location>
        <begin position="639"/>
        <end position="659"/>
    </location>
</feature>
<evidence type="ECO:0000256" key="7">
    <source>
        <dbReference type="SAM" id="MobiDB-lite"/>
    </source>
</evidence>
<evidence type="ECO:0000256" key="2">
    <source>
        <dbReference type="ARBA" id="ARBA00008335"/>
    </source>
</evidence>
<dbReference type="GO" id="GO:0016020">
    <property type="term" value="C:membrane"/>
    <property type="evidence" value="ECO:0007669"/>
    <property type="project" value="UniProtKB-SubCell"/>
</dbReference>
<feature type="transmembrane region" description="Helical" evidence="8">
    <location>
        <begin position="1262"/>
        <end position="1282"/>
    </location>
</feature>
<accession>A0A9Q9U9X3</accession>
<evidence type="ECO:0000256" key="3">
    <source>
        <dbReference type="ARBA" id="ARBA00022692"/>
    </source>
</evidence>
<keyword evidence="4 8" id="KW-1133">Transmembrane helix</keyword>
<feature type="transmembrane region" description="Helical" evidence="8">
    <location>
        <begin position="1230"/>
        <end position="1250"/>
    </location>
</feature>
<feature type="transmembrane region" description="Helical" evidence="8">
    <location>
        <begin position="253"/>
        <end position="275"/>
    </location>
</feature>
<proteinExistence type="inferred from homology"/>
<feature type="transmembrane region" description="Helical" evidence="8">
    <location>
        <begin position="1151"/>
        <end position="1173"/>
    </location>
</feature>
<dbReference type="PROSITE" id="PS50850">
    <property type="entry name" value="MFS"/>
    <property type="match status" value="1"/>
</dbReference>
<dbReference type="PANTHER" id="PTHR23502:SF68">
    <property type="entry name" value="MULTIDRUG TRANSPORTER, PUTATIVE (AFU_ORTHOLOGUE AFUA_3G01120)-RELATED"/>
    <property type="match status" value="1"/>
</dbReference>
<dbReference type="Gene3D" id="1.20.1250.20">
    <property type="entry name" value="MFS general substrate transporter like domains"/>
    <property type="match status" value="2"/>
</dbReference>
<dbReference type="InterPro" id="IPR011701">
    <property type="entry name" value="MFS"/>
</dbReference>
<dbReference type="FunFam" id="1.20.1250.20:FF:000011">
    <property type="entry name" value="MFS multidrug transporter, putative"/>
    <property type="match status" value="1"/>
</dbReference>
<organism evidence="10 11">
    <name type="scientific">Fusarium fujikuroi</name>
    <name type="common">Bakanae and foot rot disease fungus</name>
    <name type="synonym">Gibberella fujikuroi</name>
    <dbReference type="NCBI Taxonomy" id="5127"/>
    <lineage>
        <taxon>Eukaryota</taxon>
        <taxon>Fungi</taxon>
        <taxon>Dikarya</taxon>
        <taxon>Ascomycota</taxon>
        <taxon>Pezizomycotina</taxon>
        <taxon>Sordariomycetes</taxon>
        <taxon>Hypocreomycetidae</taxon>
        <taxon>Hypocreales</taxon>
        <taxon>Nectriaceae</taxon>
        <taxon>Fusarium</taxon>
        <taxon>Fusarium fujikuroi species complex</taxon>
    </lineage>
</organism>
<evidence type="ECO:0000313" key="10">
    <source>
        <dbReference type="EMBL" id="VTT63927.1"/>
    </source>
</evidence>
<feature type="transmembrane region" description="Helical" evidence="8">
    <location>
        <begin position="1036"/>
        <end position="1057"/>
    </location>
</feature>
<evidence type="ECO:0000256" key="8">
    <source>
        <dbReference type="SAM" id="Phobius"/>
    </source>
</evidence>
<feature type="transmembrane region" description="Helical" evidence="8">
    <location>
        <begin position="191"/>
        <end position="212"/>
    </location>
</feature>
<feature type="transmembrane region" description="Helical" evidence="8">
    <location>
        <begin position="1294"/>
        <end position="1313"/>
    </location>
</feature>
<feature type="transmembrane region" description="Helical" evidence="8">
    <location>
        <begin position="363"/>
        <end position="384"/>
    </location>
</feature>
<reference evidence="10" key="1">
    <citation type="submission" date="2019-05" db="EMBL/GenBank/DDBJ databases">
        <authorList>
            <person name="Piombo E."/>
        </authorList>
    </citation>
    <scope>NUCLEOTIDE SEQUENCE</scope>
    <source>
        <strain evidence="10">C2S</strain>
    </source>
</reference>
<feature type="transmembrane region" description="Helical" evidence="8">
    <location>
        <begin position="431"/>
        <end position="451"/>
    </location>
</feature>
<evidence type="ECO:0000313" key="11">
    <source>
        <dbReference type="Proteomes" id="UP000760494"/>
    </source>
</evidence>
<feature type="transmembrane region" description="Helical" evidence="8">
    <location>
        <begin position="1325"/>
        <end position="1347"/>
    </location>
</feature>
<evidence type="ECO:0000256" key="4">
    <source>
        <dbReference type="ARBA" id="ARBA00022989"/>
    </source>
</evidence>
<protein>
    <recommendedName>
        <fullName evidence="9">Major facilitator superfamily (MFS) profile domain-containing protein</fullName>
    </recommendedName>
</protein>
<feature type="transmembrane region" description="Helical" evidence="8">
    <location>
        <begin position="917"/>
        <end position="936"/>
    </location>
</feature>
<feature type="transmembrane region" description="Helical" evidence="8">
    <location>
        <begin position="724"/>
        <end position="744"/>
    </location>
</feature>
<feature type="transmembrane region" description="Helical" evidence="8">
    <location>
        <begin position="75"/>
        <end position="95"/>
    </location>
</feature>
<evidence type="ECO:0000256" key="1">
    <source>
        <dbReference type="ARBA" id="ARBA00004141"/>
    </source>
</evidence>
<feature type="transmembrane region" description="Helical" evidence="8">
    <location>
        <begin position="396"/>
        <end position="419"/>
    </location>
</feature>
<comment type="caution">
    <text evidence="10">The sequence shown here is derived from an EMBL/GenBank/DDBJ whole genome shotgun (WGS) entry which is preliminary data.</text>
</comment>
<feature type="transmembrane region" description="Helical" evidence="8">
    <location>
        <begin position="671"/>
        <end position="695"/>
    </location>
</feature>
<feature type="transmembrane region" description="Helical" evidence="8">
    <location>
        <begin position="948"/>
        <end position="969"/>
    </location>
</feature>
<evidence type="ECO:0000259" key="9">
    <source>
        <dbReference type="PROSITE" id="PS50850"/>
    </source>
</evidence>